<dbReference type="Proteomes" id="UP000007880">
    <property type="component" value="Chromosome"/>
</dbReference>
<organism evidence="5 6">
    <name type="scientific">Caldilinea aerophila (strain DSM 14535 / JCM 11387 / NBRC 104270 / STL-6-O1)</name>
    <dbReference type="NCBI Taxonomy" id="926550"/>
    <lineage>
        <taxon>Bacteria</taxon>
        <taxon>Bacillati</taxon>
        <taxon>Chloroflexota</taxon>
        <taxon>Caldilineae</taxon>
        <taxon>Caldilineales</taxon>
        <taxon>Caldilineaceae</taxon>
        <taxon>Caldilinea</taxon>
    </lineage>
</organism>
<dbReference type="InterPro" id="IPR039528">
    <property type="entry name" value="DPM1-like"/>
</dbReference>
<keyword evidence="3 5" id="KW-0808">Transferase</keyword>
<dbReference type="GO" id="GO:0009247">
    <property type="term" value="P:glycolipid biosynthetic process"/>
    <property type="evidence" value="ECO:0007669"/>
    <property type="project" value="TreeGrafter"/>
</dbReference>
<dbReference type="eggNOG" id="COG1216">
    <property type="taxonomic scope" value="Bacteria"/>
</dbReference>
<dbReference type="Gene3D" id="3.90.550.10">
    <property type="entry name" value="Spore Coat Polysaccharide Biosynthesis Protein SpsA, Chain A"/>
    <property type="match status" value="1"/>
</dbReference>
<dbReference type="Pfam" id="PF00535">
    <property type="entry name" value="Glycos_transf_2"/>
    <property type="match status" value="1"/>
</dbReference>
<reference evidence="5 6" key="1">
    <citation type="submission" date="2012-02" db="EMBL/GenBank/DDBJ databases">
        <title>Complete genome sequence of Caldilinea aerophila DSM 14535 (= NBRC 102666).</title>
        <authorList>
            <person name="Oguchi A."/>
            <person name="Hosoyama A."/>
            <person name="Sekine M."/>
            <person name="Fukai R."/>
            <person name="Kato Y."/>
            <person name="Nakamura S."/>
            <person name="Hanada S."/>
            <person name="Yamazaki S."/>
            <person name="Fujita N."/>
        </authorList>
    </citation>
    <scope>NUCLEOTIDE SEQUENCE [LARGE SCALE GENOMIC DNA]</scope>
    <source>
        <strain evidence="6">DSM 14535 / JCM 11387 / NBRC 104270 / STL-6-O1</strain>
    </source>
</reference>
<dbReference type="KEGG" id="cap:CLDAP_10920"/>
<evidence type="ECO:0000256" key="1">
    <source>
        <dbReference type="ARBA" id="ARBA00006739"/>
    </source>
</evidence>
<keyword evidence="2 5" id="KW-0328">Glycosyltransferase</keyword>
<dbReference type="InterPro" id="IPR001173">
    <property type="entry name" value="Glyco_trans_2-like"/>
</dbReference>
<proteinExistence type="inferred from homology"/>
<comment type="similarity">
    <text evidence="1">Belongs to the glycosyltransferase 2 family.</text>
</comment>
<protein>
    <submittedName>
        <fullName evidence="5">Putative polyprenol-phosphate mannosyltransferase</fullName>
    </submittedName>
</protein>
<gene>
    <name evidence="5" type="ordered locus">CLDAP_10920</name>
</gene>
<dbReference type="EMBL" id="AP012337">
    <property type="protein sequence ID" value="BAL99131.1"/>
    <property type="molecule type" value="Genomic_DNA"/>
</dbReference>
<dbReference type="PATRIC" id="fig|926550.5.peg.1155"/>
<accession>I0I1J4</accession>
<dbReference type="PANTHER" id="PTHR43398:SF1">
    <property type="entry name" value="DOLICHOL-PHOSPHATE MANNOSYLTRANSFERASE SUBUNIT 1"/>
    <property type="match status" value="1"/>
</dbReference>
<dbReference type="STRING" id="926550.CLDAP_10920"/>
<sequence length="247" mass="26852">MTLVCTVLPTFNERENIAALIEGILTNTIAPHMVLVVDDNSPDGTAEVVRALAARYNSADSLRVALYVRTGQKGLTSAIQCGIDFALETFGADIVTWMDCDLSMPPADVARLVRTILQEGADVAVGSRWVKGGADVAHGWMARTLSRIINGFAALMLGNAVHDYTSGFIAARAAVLRTVRLRGDYGEYCIDLLARAVRSGFVVREVPYICVPRIAGESKTGANLWDYLVKGRKYVATICNLSQERRK</sequence>
<evidence type="ECO:0000313" key="6">
    <source>
        <dbReference type="Proteomes" id="UP000007880"/>
    </source>
</evidence>
<dbReference type="SUPFAM" id="SSF53448">
    <property type="entry name" value="Nucleotide-diphospho-sugar transferases"/>
    <property type="match status" value="1"/>
</dbReference>
<feature type="domain" description="Glycosyltransferase 2-like" evidence="4">
    <location>
        <begin position="7"/>
        <end position="178"/>
    </location>
</feature>
<dbReference type="HOGENOM" id="CLU_033536_13_0_0"/>
<evidence type="ECO:0000256" key="2">
    <source>
        <dbReference type="ARBA" id="ARBA00022676"/>
    </source>
</evidence>
<dbReference type="OrthoDB" id="9810303at2"/>
<dbReference type="GO" id="GO:0004582">
    <property type="term" value="F:dolichyl-phosphate beta-D-mannosyltransferase activity"/>
    <property type="evidence" value="ECO:0007669"/>
    <property type="project" value="InterPro"/>
</dbReference>
<dbReference type="PANTHER" id="PTHR43398">
    <property type="entry name" value="DOLICHOL-PHOSPHATE MANNOSYLTRANSFERASE SUBUNIT 1"/>
    <property type="match status" value="1"/>
</dbReference>
<dbReference type="CDD" id="cd06442">
    <property type="entry name" value="DPM1_like"/>
    <property type="match status" value="1"/>
</dbReference>
<keyword evidence="6" id="KW-1185">Reference proteome</keyword>
<name>I0I1J4_CALAS</name>
<dbReference type="InterPro" id="IPR029044">
    <property type="entry name" value="Nucleotide-diphossugar_trans"/>
</dbReference>
<dbReference type="AlphaFoldDB" id="I0I1J4"/>
<evidence type="ECO:0000259" key="4">
    <source>
        <dbReference type="Pfam" id="PF00535"/>
    </source>
</evidence>
<evidence type="ECO:0000256" key="3">
    <source>
        <dbReference type="ARBA" id="ARBA00022679"/>
    </source>
</evidence>
<dbReference type="RefSeq" id="WP_014432372.1">
    <property type="nucleotide sequence ID" value="NC_017079.1"/>
</dbReference>
<dbReference type="GO" id="GO:0016020">
    <property type="term" value="C:membrane"/>
    <property type="evidence" value="ECO:0007669"/>
    <property type="project" value="GOC"/>
</dbReference>
<evidence type="ECO:0000313" key="5">
    <source>
        <dbReference type="EMBL" id="BAL99131.1"/>
    </source>
</evidence>